<dbReference type="EMBL" id="LN853089">
    <property type="protein sequence ID" value="CRY95033.1"/>
    <property type="molecule type" value="Genomic_DNA"/>
</dbReference>
<organism evidence="2">
    <name type="scientific">uncultured prokaryote</name>
    <dbReference type="NCBI Taxonomy" id="198431"/>
    <lineage>
        <taxon>unclassified sequences</taxon>
        <taxon>environmental samples</taxon>
    </lineage>
</organism>
<evidence type="ECO:0008006" key="3">
    <source>
        <dbReference type="Google" id="ProtNLM"/>
    </source>
</evidence>
<feature type="coiled-coil region" evidence="1">
    <location>
        <begin position="8"/>
        <end position="35"/>
    </location>
</feature>
<proteinExistence type="predicted"/>
<feature type="coiled-coil region" evidence="1">
    <location>
        <begin position="70"/>
        <end position="125"/>
    </location>
</feature>
<reference evidence="2" key="1">
    <citation type="submission" date="2015-06" db="EMBL/GenBank/DDBJ databases">
        <authorList>
            <person name="Joergensen T."/>
        </authorList>
    </citation>
    <scope>NUCLEOTIDE SEQUENCE</scope>
    <source>
        <plasmid evidence="2">pRGRH0447</plasmid>
    </source>
</reference>
<dbReference type="AlphaFoldDB" id="A0A0H5PZM3"/>
<protein>
    <recommendedName>
        <fullName evidence="3">DUF536 domain-containing protein</fullName>
    </recommendedName>
</protein>
<sequence length="135" mass="15900">MISLKDYAKNKNVSYEAVRKQVNRYKNELEGHIHKVNRTQYLDDEAVAFLDSKRTESPVILLQMDKDEEIQRLSDENKALLVQIAQIQNELIQTQKALSAEKDSVKQLQAEKIALLEAKQEKETEAEKKPWWRFW</sequence>
<geneLocation type="plasmid" evidence="2">
    <name>pRGRH0447</name>
</geneLocation>
<reference evidence="2" key="2">
    <citation type="submission" date="2015-07" db="EMBL/GenBank/DDBJ databases">
        <title>Plasmids, circular viruses and viroids from rat gut.</title>
        <authorList>
            <person name="Jorgensen T.J."/>
            <person name="Hansen M.A."/>
            <person name="Xu Z."/>
            <person name="Tabak M.A."/>
            <person name="Sorensen S.J."/>
            <person name="Hansen L.H."/>
        </authorList>
    </citation>
    <scope>NUCLEOTIDE SEQUENCE</scope>
    <source>
        <plasmid evidence="2">pRGRH0447</plasmid>
    </source>
</reference>
<name>A0A0H5PZM3_9ZZZZ</name>
<evidence type="ECO:0000313" key="2">
    <source>
        <dbReference type="EMBL" id="CRY95033.1"/>
    </source>
</evidence>
<accession>A0A0H5PZM3</accession>
<evidence type="ECO:0000256" key="1">
    <source>
        <dbReference type="SAM" id="Coils"/>
    </source>
</evidence>
<keyword evidence="2" id="KW-0614">Plasmid</keyword>
<keyword evidence="1" id="KW-0175">Coiled coil</keyword>